<dbReference type="GO" id="GO:0006260">
    <property type="term" value="P:DNA replication"/>
    <property type="evidence" value="ECO:0007669"/>
    <property type="project" value="UniProtKB-KW"/>
</dbReference>
<dbReference type="Gene3D" id="3.30.1490.70">
    <property type="match status" value="1"/>
</dbReference>
<proteinExistence type="predicted"/>
<comment type="caution">
    <text evidence="7">The sequence shown here is derived from an EMBL/GenBank/DDBJ whole genome shotgun (WGS) entry which is preliminary data.</text>
</comment>
<name>A0A8J3FYP3_9BURK</name>
<dbReference type="SUPFAM" id="SSF50249">
    <property type="entry name" value="Nucleic acid-binding proteins"/>
    <property type="match status" value="1"/>
</dbReference>
<dbReference type="Gene3D" id="3.30.470.30">
    <property type="entry name" value="DNA ligase/mRNA capping enzyme"/>
    <property type="match status" value="1"/>
</dbReference>
<dbReference type="EMBL" id="BMZG01000007">
    <property type="protein sequence ID" value="GHA74944.1"/>
    <property type="molecule type" value="Genomic_DNA"/>
</dbReference>
<dbReference type="GO" id="GO:0006281">
    <property type="term" value="P:DNA repair"/>
    <property type="evidence" value="ECO:0007669"/>
    <property type="project" value="UniProtKB-KW"/>
</dbReference>
<dbReference type="InterPro" id="IPR029319">
    <property type="entry name" value="DNA_ligase_OB"/>
</dbReference>
<dbReference type="CDD" id="cd08041">
    <property type="entry name" value="OBF_kDNA_ligase_like"/>
    <property type="match status" value="1"/>
</dbReference>
<dbReference type="Proteomes" id="UP000614287">
    <property type="component" value="Unassembled WGS sequence"/>
</dbReference>
<feature type="signal peptide" evidence="5">
    <location>
        <begin position="1"/>
        <end position="21"/>
    </location>
</feature>
<dbReference type="PANTHER" id="PTHR47810:SF1">
    <property type="entry name" value="DNA LIGASE B"/>
    <property type="match status" value="1"/>
</dbReference>
<dbReference type="Gene3D" id="2.40.50.140">
    <property type="entry name" value="Nucleic acid-binding proteins"/>
    <property type="match status" value="1"/>
</dbReference>
<organism evidence="7 8">
    <name type="scientific">Formosimonas limnophila</name>
    <dbReference type="NCBI Taxonomy" id="1384487"/>
    <lineage>
        <taxon>Bacteria</taxon>
        <taxon>Pseudomonadati</taxon>
        <taxon>Pseudomonadota</taxon>
        <taxon>Betaproteobacteria</taxon>
        <taxon>Burkholderiales</taxon>
        <taxon>Burkholderiaceae</taxon>
        <taxon>Formosimonas</taxon>
    </lineage>
</organism>
<gene>
    <name evidence="7" type="ORF">GCM10009007_15040</name>
</gene>
<dbReference type="PANTHER" id="PTHR47810">
    <property type="entry name" value="DNA LIGASE"/>
    <property type="match status" value="1"/>
</dbReference>
<dbReference type="InterPro" id="IPR050326">
    <property type="entry name" value="NAD_dep_DNA_ligaseB"/>
</dbReference>
<evidence type="ECO:0000256" key="1">
    <source>
        <dbReference type="ARBA" id="ARBA00022598"/>
    </source>
</evidence>
<protein>
    <submittedName>
        <fullName evidence="7">ATP-dependent DNA ligase</fullName>
    </submittedName>
</protein>
<dbReference type="NCBIfam" id="NF006592">
    <property type="entry name" value="PRK09125.1"/>
    <property type="match status" value="1"/>
</dbReference>
<dbReference type="AlphaFoldDB" id="A0A8J3FYP3"/>
<evidence type="ECO:0000256" key="4">
    <source>
        <dbReference type="ARBA" id="ARBA00023204"/>
    </source>
</evidence>
<dbReference type="SUPFAM" id="SSF56091">
    <property type="entry name" value="DNA ligase/mRNA capping enzyme, catalytic domain"/>
    <property type="match status" value="1"/>
</dbReference>
<keyword evidence="5" id="KW-0732">Signal</keyword>
<dbReference type="RefSeq" id="WP_229809770.1">
    <property type="nucleotide sequence ID" value="NZ_BMZG01000007.1"/>
</dbReference>
<keyword evidence="8" id="KW-1185">Reference proteome</keyword>
<dbReference type="InterPro" id="IPR012340">
    <property type="entry name" value="NA-bd_OB-fold"/>
</dbReference>
<evidence type="ECO:0000256" key="2">
    <source>
        <dbReference type="ARBA" id="ARBA00022705"/>
    </source>
</evidence>
<sequence>MIYRILVGFALFLSGFGSALAAPELLLAKELPARVEVGDYLISEKYDGVRAYWDGDKLWFRGGGTINAPKWFTDGFPKQSLDGELWLARGAFEQTSGTVRQNIPNDNDWRQIKYIVFELPDAEGDFATRAAQIEQIIKTAHQPHLIAVKQYRLNTRAELQRDLDKIVRAGGEGLMLHLSGAPYITGRSDVLYKLKPLSDAEATVIKHIVGQGKYANMLGALRVRAADGREFNIGTGFSDEVRKNPPAIGTVVTYRYRGLTKKGLPRFASFWRERAN</sequence>
<keyword evidence="2" id="KW-0235">DNA replication</keyword>
<keyword evidence="1 7" id="KW-0436">Ligase</keyword>
<evidence type="ECO:0000313" key="8">
    <source>
        <dbReference type="Proteomes" id="UP000614287"/>
    </source>
</evidence>
<accession>A0A8J3FYP3</accession>
<feature type="domain" description="DNA ligase OB-like" evidence="6">
    <location>
        <begin position="210"/>
        <end position="274"/>
    </location>
</feature>
<dbReference type="GO" id="GO:0016874">
    <property type="term" value="F:ligase activity"/>
    <property type="evidence" value="ECO:0007669"/>
    <property type="project" value="UniProtKB-KW"/>
</dbReference>
<keyword evidence="4" id="KW-0234">DNA repair</keyword>
<evidence type="ECO:0000256" key="3">
    <source>
        <dbReference type="ARBA" id="ARBA00022763"/>
    </source>
</evidence>
<feature type="chain" id="PRO_5035310230" evidence="5">
    <location>
        <begin position="22"/>
        <end position="276"/>
    </location>
</feature>
<reference evidence="7" key="1">
    <citation type="journal article" date="2014" name="Int. J. Syst. Evol. Microbiol.">
        <title>Complete genome sequence of Corynebacterium casei LMG S-19264T (=DSM 44701T), isolated from a smear-ripened cheese.</title>
        <authorList>
            <consortium name="US DOE Joint Genome Institute (JGI-PGF)"/>
            <person name="Walter F."/>
            <person name="Albersmeier A."/>
            <person name="Kalinowski J."/>
            <person name="Ruckert C."/>
        </authorList>
    </citation>
    <scope>NUCLEOTIDE SEQUENCE</scope>
    <source>
        <strain evidence="7">KCTC 32501</strain>
    </source>
</reference>
<evidence type="ECO:0000259" key="6">
    <source>
        <dbReference type="Pfam" id="PF14743"/>
    </source>
</evidence>
<evidence type="ECO:0000313" key="7">
    <source>
        <dbReference type="EMBL" id="GHA74944.1"/>
    </source>
</evidence>
<dbReference type="Pfam" id="PF14743">
    <property type="entry name" value="DNA_ligase_OB_2"/>
    <property type="match status" value="1"/>
</dbReference>
<keyword evidence="3" id="KW-0227">DNA damage</keyword>
<evidence type="ECO:0000256" key="5">
    <source>
        <dbReference type="SAM" id="SignalP"/>
    </source>
</evidence>
<dbReference type="CDD" id="cd07896">
    <property type="entry name" value="Adenylation_kDNA_ligase_like"/>
    <property type="match status" value="1"/>
</dbReference>
<reference evidence="7" key="2">
    <citation type="submission" date="2020-09" db="EMBL/GenBank/DDBJ databases">
        <authorList>
            <person name="Sun Q."/>
            <person name="Kim S."/>
        </authorList>
    </citation>
    <scope>NUCLEOTIDE SEQUENCE</scope>
    <source>
        <strain evidence="7">KCTC 32501</strain>
    </source>
</reference>